<reference evidence="2 3" key="1">
    <citation type="submission" date="2015-06" db="EMBL/GenBank/DDBJ databases">
        <title>New insights into the roles of widespread benthic archaea in carbon and nitrogen cycling.</title>
        <authorList>
            <person name="Lazar C.S."/>
            <person name="Baker B.J."/>
            <person name="Seitz K.W."/>
            <person name="Hyde A.S."/>
            <person name="Dick G.J."/>
            <person name="Hinrichs K.-U."/>
            <person name="Teske A.P."/>
        </authorList>
    </citation>
    <scope>NUCLEOTIDE SEQUENCE [LARGE SCALE GENOMIC DNA]</scope>
    <source>
        <strain evidence="2">DG-45</strain>
    </source>
</reference>
<dbReference type="Pfam" id="PF26233">
    <property type="entry name" value="NicX"/>
    <property type="match status" value="1"/>
</dbReference>
<dbReference type="InterPro" id="IPR058739">
    <property type="entry name" value="NicX"/>
</dbReference>
<evidence type="ECO:0000313" key="3">
    <source>
        <dbReference type="Proteomes" id="UP000037210"/>
    </source>
</evidence>
<accession>A0A0M0BRL4</accession>
<sequence>MEMMRGARKIVEECAGVKAGEDVVISTDANKMRVAEALAAAALSAGGIPTIVAIPPSVQGVHGAQPPAPVVAACREADVFLMPTTWSQTHTDARIEAMKNGARGSTLCEVTEDCLCVGGILADFEECDRLGRRLGARLSEAAEMRIRTPRGTDVRGEGAGRPVQYETGLFREPGRFAALPDSEINISPVEGTAEGRAVIDVRIMQVGVTRAEPVTLIIEEGEVRKIEGGAAAERFRQILEGLEDRAAYNLAEFGVGLNPACREYATNLEDLGRLGHFHLGIGSSYAIGGKVRAPSHIDAIGRDAVIEFDGELVYDRGAITI</sequence>
<dbReference type="EMBL" id="LFWZ01000016">
    <property type="protein sequence ID" value="KON31000.1"/>
    <property type="molecule type" value="Genomic_DNA"/>
</dbReference>
<dbReference type="InterPro" id="IPR052170">
    <property type="entry name" value="M29_Exopeptidase"/>
</dbReference>
<comment type="caution">
    <text evidence="2">The sequence shown here is derived from an EMBL/GenBank/DDBJ whole genome shotgun (WGS) entry which is preliminary data.</text>
</comment>
<gene>
    <name evidence="2" type="ORF">AC482_02325</name>
</gene>
<dbReference type="PANTHER" id="PTHR34448:SF1">
    <property type="entry name" value="BLL6088 PROTEIN"/>
    <property type="match status" value="1"/>
</dbReference>
<dbReference type="GO" id="GO:0046872">
    <property type="term" value="F:metal ion binding"/>
    <property type="evidence" value="ECO:0007669"/>
    <property type="project" value="UniProtKB-KW"/>
</dbReference>
<evidence type="ECO:0000256" key="1">
    <source>
        <dbReference type="ARBA" id="ARBA00022723"/>
    </source>
</evidence>
<dbReference type="PANTHER" id="PTHR34448">
    <property type="entry name" value="AMINOPEPTIDASE"/>
    <property type="match status" value="1"/>
</dbReference>
<protein>
    <recommendedName>
        <fullName evidence="4">Leucyl aminopeptidase</fullName>
    </recommendedName>
</protein>
<dbReference type="SUPFAM" id="SSF144052">
    <property type="entry name" value="Thermophilic metalloprotease-like"/>
    <property type="match status" value="1"/>
</dbReference>
<evidence type="ECO:0008006" key="4">
    <source>
        <dbReference type="Google" id="ProtNLM"/>
    </source>
</evidence>
<organism evidence="2 3">
    <name type="scientific">miscellaneous Crenarchaeota group-15 archaeon DG-45</name>
    <dbReference type="NCBI Taxonomy" id="1685127"/>
    <lineage>
        <taxon>Archaea</taxon>
        <taxon>Candidatus Bathyarchaeota</taxon>
        <taxon>MCG-15</taxon>
    </lineage>
</organism>
<dbReference type="AlphaFoldDB" id="A0A0M0BRL4"/>
<evidence type="ECO:0000313" key="2">
    <source>
        <dbReference type="EMBL" id="KON31000.1"/>
    </source>
</evidence>
<keyword evidence="1" id="KW-0479">Metal-binding</keyword>
<name>A0A0M0BRL4_9ARCH</name>
<proteinExistence type="predicted"/>
<dbReference type="PATRIC" id="fig|1685127.3.peg.633"/>
<dbReference type="Proteomes" id="UP000037210">
    <property type="component" value="Unassembled WGS sequence"/>
</dbReference>